<dbReference type="EMBL" id="VLPK01000005">
    <property type="protein sequence ID" value="TSJ37350.1"/>
    <property type="molecule type" value="Genomic_DNA"/>
</dbReference>
<evidence type="ECO:0000256" key="5">
    <source>
        <dbReference type="ARBA" id="ARBA00023136"/>
    </source>
</evidence>
<comment type="subcellular location">
    <subcellularLocation>
        <location evidence="1">Cell membrane</location>
        <topology evidence="1">Multi-pass membrane protein</topology>
    </subcellularLocation>
</comment>
<proteinExistence type="predicted"/>
<evidence type="ECO:0000256" key="2">
    <source>
        <dbReference type="ARBA" id="ARBA00022475"/>
    </source>
</evidence>
<evidence type="ECO:0000259" key="7">
    <source>
        <dbReference type="Pfam" id="PF02687"/>
    </source>
</evidence>
<evidence type="ECO:0000259" key="8">
    <source>
        <dbReference type="Pfam" id="PF12704"/>
    </source>
</evidence>
<evidence type="ECO:0000256" key="3">
    <source>
        <dbReference type="ARBA" id="ARBA00022692"/>
    </source>
</evidence>
<dbReference type="PANTHER" id="PTHR30572:SF18">
    <property type="entry name" value="ABC-TYPE MACROLIDE FAMILY EXPORT SYSTEM PERMEASE COMPONENT 2"/>
    <property type="match status" value="1"/>
</dbReference>
<reference evidence="9 10" key="1">
    <citation type="submission" date="2019-07" db="EMBL/GenBank/DDBJ databases">
        <authorList>
            <person name="Huq M.A."/>
        </authorList>
    </citation>
    <scope>NUCLEOTIDE SEQUENCE [LARGE SCALE GENOMIC DNA]</scope>
    <source>
        <strain evidence="9 10">MAH-19</strain>
    </source>
</reference>
<keyword evidence="2" id="KW-1003">Cell membrane</keyword>
<dbReference type="GO" id="GO:0022857">
    <property type="term" value="F:transmembrane transporter activity"/>
    <property type="evidence" value="ECO:0007669"/>
    <property type="project" value="TreeGrafter"/>
</dbReference>
<dbReference type="PROSITE" id="PS51257">
    <property type="entry name" value="PROKAR_LIPOPROTEIN"/>
    <property type="match status" value="1"/>
</dbReference>
<feature type="transmembrane region" description="Helical" evidence="6">
    <location>
        <begin position="693"/>
        <end position="716"/>
    </location>
</feature>
<evidence type="ECO:0000313" key="9">
    <source>
        <dbReference type="EMBL" id="TSJ37350.1"/>
    </source>
</evidence>
<keyword evidence="5 6" id="KW-0472">Membrane</keyword>
<feature type="domain" description="MacB-like periplasmic core" evidence="8">
    <location>
        <begin position="21"/>
        <end position="248"/>
    </location>
</feature>
<accession>A0A556MBR9</accession>
<dbReference type="GO" id="GO:0005886">
    <property type="term" value="C:plasma membrane"/>
    <property type="evidence" value="ECO:0007669"/>
    <property type="project" value="UniProtKB-SubCell"/>
</dbReference>
<dbReference type="InterPro" id="IPR050250">
    <property type="entry name" value="Macrolide_Exporter_MacB"/>
</dbReference>
<dbReference type="RefSeq" id="WP_144250384.1">
    <property type="nucleotide sequence ID" value="NZ_VLPK01000005.1"/>
</dbReference>
<evidence type="ECO:0000256" key="6">
    <source>
        <dbReference type="SAM" id="Phobius"/>
    </source>
</evidence>
<feature type="transmembrane region" description="Helical" evidence="6">
    <location>
        <begin position="359"/>
        <end position="380"/>
    </location>
</feature>
<dbReference type="Pfam" id="PF12704">
    <property type="entry name" value="MacB_PCD"/>
    <property type="match status" value="2"/>
</dbReference>
<name>A0A556MBR9_9SPHI</name>
<evidence type="ECO:0000256" key="1">
    <source>
        <dbReference type="ARBA" id="ARBA00004651"/>
    </source>
</evidence>
<organism evidence="9 10">
    <name type="scientific">Mucilaginibacter corticis</name>
    <dbReference type="NCBI Taxonomy" id="2597670"/>
    <lineage>
        <taxon>Bacteria</taxon>
        <taxon>Pseudomonadati</taxon>
        <taxon>Bacteroidota</taxon>
        <taxon>Sphingobacteriia</taxon>
        <taxon>Sphingobacteriales</taxon>
        <taxon>Sphingobacteriaceae</taxon>
        <taxon>Mucilaginibacter</taxon>
    </lineage>
</organism>
<dbReference type="InterPro" id="IPR025857">
    <property type="entry name" value="MacB_PCD"/>
</dbReference>
<feature type="domain" description="ABC3 transporter permease C-terminal" evidence="7">
    <location>
        <begin position="309"/>
        <end position="422"/>
    </location>
</feature>
<feature type="transmembrane region" description="Helical" evidence="6">
    <location>
        <begin position="441"/>
        <end position="465"/>
    </location>
</feature>
<dbReference type="Proteomes" id="UP000318733">
    <property type="component" value="Unassembled WGS sequence"/>
</dbReference>
<gene>
    <name evidence="9" type="ORF">FO440_21560</name>
</gene>
<protein>
    <submittedName>
        <fullName evidence="9">FtsX-like permease family protein</fullName>
    </submittedName>
</protein>
<dbReference type="PANTHER" id="PTHR30572">
    <property type="entry name" value="MEMBRANE COMPONENT OF TRANSPORTER-RELATED"/>
    <property type="match status" value="1"/>
</dbReference>
<keyword evidence="3 6" id="KW-0812">Transmembrane</keyword>
<keyword evidence="10" id="KW-1185">Reference proteome</keyword>
<feature type="transmembrane region" description="Helical" evidence="6">
    <location>
        <begin position="392"/>
        <end position="420"/>
    </location>
</feature>
<comment type="caution">
    <text evidence="9">The sequence shown here is derived from an EMBL/GenBank/DDBJ whole genome shotgun (WGS) entry which is preliminary data.</text>
</comment>
<dbReference type="OrthoDB" id="1451596at2"/>
<dbReference type="AlphaFoldDB" id="A0A556MBR9"/>
<feature type="transmembrane region" description="Helical" evidence="6">
    <location>
        <begin position="21"/>
        <end position="41"/>
    </location>
</feature>
<feature type="transmembrane region" description="Helical" evidence="6">
    <location>
        <begin position="737"/>
        <end position="759"/>
    </location>
</feature>
<sequence>MIKNYFKIALRQLRKHKLYTAIKIGGFSFGIAACLLIALYIKFELSYDRTYPDGDRIYRVVQYYTGNGKLQQGLAFPAPTWKVIKADFPEVEKSGRLMTSPLFAGAGNNELRRADQVQNTFEEGFAYIDQETLNILQLPMAYGSNKNALAAPRSMLISKRKADKYFPGLNPIGKVMYLNDDKSQPYTIGGVMENIPQNSHLRSLDFFLTLTDKELWHGEQTQWGAWNYTSYIKLRPGTEPKEFGKKLTTDLLHNYIIPDMKRGGNVGAEQMEKQMWLELQPVADINLKSYNIGDFTTYGDIRFIWLFGAVALFILTIACINFINLSTARSANRAKEVGLRKVVGSQRGSLINQFLTESLIYSVISFIVGVIIARLLLPYFNTLASRELAMPWLSWWFVPAILLSAVIVGIAAGLYPAFYLSGFKPVQVLKGSISSGSKSSGLRNGLVVFQFAISVVLIISTIVIYNQMQFILNRKVGFDKDQVLLVQGTNTLSDDNVKALKNELSKLSIVKSVSISDYLPITGTKRNGNTFYKEGRAKIDRGVGGQFWQIDDTYLKTLGIKLLAGRTFSYATIKTDENAVIINQSMAKKLNLKDPVGKHITNSTDGGQAFTVIGLIEDFNYDSMREDVGPLALHFGLSPSIVSVKIAGSNAKNAIEEITRTWKSFSPAQPIRFSFMDQQFANMYADVQRTSHIFTTFSVLAIVIACLGLFALSAFMAEQRRKEIGIRKVLGASIQGITAMLSYGFIKLVLIAIVIASPIAWWGMNKWLQDFAYRAPIDWWIFVLAAVLAIVVAILTVAFQSVKAAMMNPVISLKSE</sequence>
<evidence type="ECO:0000313" key="10">
    <source>
        <dbReference type="Proteomes" id="UP000318733"/>
    </source>
</evidence>
<keyword evidence="4 6" id="KW-1133">Transmembrane helix</keyword>
<feature type="domain" description="MacB-like periplasmic core" evidence="8">
    <location>
        <begin position="452"/>
        <end position="620"/>
    </location>
</feature>
<dbReference type="InterPro" id="IPR003838">
    <property type="entry name" value="ABC3_permease_C"/>
</dbReference>
<feature type="transmembrane region" description="Helical" evidence="6">
    <location>
        <begin position="779"/>
        <end position="799"/>
    </location>
</feature>
<evidence type="ECO:0000256" key="4">
    <source>
        <dbReference type="ARBA" id="ARBA00022989"/>
    </source>
</evidence>
<feature type="transmembrane region" description="Helical" evidence="6">
    <location>
        <begin position="303"/>
        <end position="325"/>
    </location>
</feature>
<feature type="domain" description="ABC3 transporter permease C-terminal" evidence="7">
    <location>
        <begin position="696"/>
        <end position="809"/>
    </location>
</feature>
<dbReference type="Pfam" id="PF02687">
    <property type="entry name" value="FtsX"/>
    <property type="match status" value="2"/>
</dbReference>